<gene>
    <name evidence="2" type="ORF">PHET_09477</name>
</gene>
<evidence type="ECO:0000313" key="3">
    <source>
        <dbReference type="Proteomes" id="UP000748531"/>
    </source>
</evidence>
<dbReference type="Proteomes" id="UP000748531">
    <property type="component" value="Unassembled WGS sequence"/>
</dbReference>
<reference evidence="2" key="1">
    <citation type="submission" date="2019-05" db="EMBL/GenBank/DDBJ databases">
        <title>Annotation for the trematode Paragonimus heterotremus.</title>
        <authorList>
            <person name="Choi Y.-J."/>
        </authorList>
    </citation>
    <scope>NUCLEOTIDE SEQUENCE</scope>
    <source>
        <strain evidence="2">LC</strain>
    </source>
</reference>
<organism evidence="2 3">
    <name type="scientific">Paragonimus heterotremus</name>
    <dbReference type="NCBI Taxonomy" id="100268"/>
    <lineage>
        <taxon>Eukaryota</taxon>
        <taxon>Metazoa</taxon>
        <taxon>Spiralia</taxon>
        <taxon>Lophotrochozoa</taxon>
        <taxon>Platyhelminthes</taxon>
        <taxon>Trematoda</taxon>
        <taxon>Digenea</taxon>
        <taxon>Plagiorchiida</taxon>
        <taxon>Troglotremata</taxon>
        <taxon>Troglotrematidae</taxon>
        <taxon>Paragonimus</taxon>
    </lineage>
</organism>
<dbReference type="EMBL" id="LUCH01006532">
    <property type="protein sequence ID" value="KAF5397263.1"/>
    <property type="molecule type" value="Genomic_DNA"/>
</dbReference>
<feature type="non-terminal residue" evidence="2">
    <location>
        <position position="1"/>
    </location>
</feature>
<sequence>TVQHIFCVLLVVWCWIGHTIFSPLCTNFCIFKIMGAKTKTKKPNIRRQRYTQVVQQRIATKTPPVQYTRRLKSRKQKKLKQIGSPHQKLGSTGVFNKPPKDDSQHVPASFKEMLLLKESGWKRVRPLWRSGSFSCAVDRDELSFLGVGDTEGMTKPDTINKMPKQGKNESDAHYLERVHREVEDEMTKIQFAKEHKTHLVLDQKLKSSKKVKSIRRLAERKKVKKLRAVDKRRTGYEHLKDVVKFNEVVTAPPIILTKPKKVGSVKAKNIHAIDKLLQT</sequence>
<feature type="region of interest" description="Disordered" evidence="1">
    <location>
        <begin position="76"/>
        <end position="104"/>
    </location>
</feature>
<protein>
    <submittedName>
        <fullName evidence="2">Coiled coil domain containing protein</fullName>
    </submittedName>
</protein>
<keyword evidence="3" id="KW-1185">Reference proteome</keyword>
<evidence type="ECO:0000256" key="1">
    <source>
        <dbReference type="SAM" id="MobiDB-lite"/>
    </source>
</evidence>
<evidence type="ECO:0000313" key="2">
    <source>
        <dbReference type="EMBL" id="KAF5397263.1"/>
    </source>
</evidence>
<dbReference type="AlphaFoldDB" id="A0A8J4SGU8"/>
<dbReference type="OrthoDB" id="6271199at2759"/>
<accession>A0A8J4SGU8</accession>
<name>A0A8J4SGU8_9TREM</name>
<dbReference type="GO" id="GO:0005634">
    <property type="term" value="C:nucleus"/>
    <property type="evidence" value="ECO:0007669"/>
    <property type="project" value="TreeGrafter"/>
</dbReference>
<dbReference type="InterPro" id="IPR026680">
    <property type="entry name" value="CCDC137"/>
</dbReference>
<dbReference type="PANTHER" id="PTHR21838:SF2">
    <property type="entry name" value="COILED-COIL DOMAIN-CONTAINING PROTEIN 137"/>
    <property type="match status" value="1"/>
</dbReference>
<dbReference type="PANTHER" id="PTHR21838">
    <property type="entry name" value="COILED-COIL DOMAIN-CONTAINING PROTEIN 137"/>
    <property type="match status" value="1"/>
</dbReference>
<comment type="caution">
    <text evidence="2">The sequence shown here is derived from an EMBL/GenBank/DDBJ whole genome shotgun (WGS) entry which is preliminary data.</text>
</comment>
<proteinExistence type="predicted"/>